<sequence>MIFYLIIFLILIAILIGFCIWIYRLFKLYKSGNRKSFWIQSSILAVITIIVTWNLQIFPFSKNFYIKEQTELLTGKNFWSWEIYDYEELGVRGEGYTIDIFEFNDEMAEYFKNPDSDFFEKYPLELDYRENWTRKTWKKTPVIESEVEYLEHSTPHYGGWKGEIVERMKFVRKLANKEGSFYAYNNRGENNVDFFIICPNEKLIIMINHNM</sequence>
<reference evidence="3" key="1">
    <citation type="journal article" date="2019" name="Int. J. Syst. Evol. Microbiol.">
        <title>The Global Catalogue of Microorganisms (GCM) 10K type strain sequencing project: providing services to taxonomists for standard genome sequencing and annotation.</title>
        <authorList>
            <consortium name="The Broad Institute Genomics Platform"/>
            <consortium name="The Broad Institute Genome Sequencing Center for Infectious Disease"/>
            <person name="Wu L."/>
            <person name="Ma J."/>
        </authorList>
    </citation>
    <scope>NUCLEOTIDE SEQUENCE [LARGE SCALE GENOMIC DNA]</scope>
    <source>
        <strain evidence="3">CCUG 62221</strain>
    </source>
</reference>
<feature type="transmembrane region" description="Helical" evidence="1">
    <location>
        <begin position="6"/>
        <end position="25"/>
    </location>
</feature>
<evidence type="ECO:0000313" key="2">
    <source>
        <dbReference type="EMBL" id="MFD1293854.1"/>
    </source>
</evidence>
<keyword evidence="1" id="KW-1133">Transmembrane helix</keyword>
<gene>
    <name evidence="2" type="ORF">ACFQ5N_08410</name>
</gene>
<comment type="caution">
    <text evidence="2">The sequence shown here is derived from an EMBL/GenBank/DDBJ whole genome shotgun (WGS) entry which is preliminary data.</text>
</comment>
<protein>
    <submittedName>
        <fullName evidence="2">Uncharacterized protein</fullName>
    </submittedName>
</protein>
<keyword evidence="1" id="KW-0472">Membrane</keyword>
<dbReference type="RefSeq" id="WP_386809056.1">
    <property type="nucleotide sequence ID" value="NZ_JBHTMV010000004.1"/>
</dbReference>
<feature type="transmembrane region" description="Helical" evidence="1">
    <location>
        <begin position="37"/>
        <end position="55"/>
    </location>
</feature>
<evidence type="ECO:0000313" key="3">
    <source>
        <dbReference type="Proteomes" id="UP001597241"/>
    </source>
</evidence>
<dbReference type="Proteomes" id="UP001597241">
    <property type="component" value="Unassembled WGS sequence"/>
</dbReference>
<accession>A0ABW3WNN6</accession>
<keyword evidence="3" id="KW-1185">Reference proteome</keyword>
<organism evidence="2 3">
    <name type="scientific">Lutibacter holmesii</name>
    <dbReference type="NCBI Taxonomy" id="1137985"/>
    <lineage>
        <taxon>Bacteria</taxon>
        <taxon>Pseudomonadati</taxon>
        <taxon>Bacteroidota</taxon>
        <taxon>Flavobacteriia</taxon>
        <taxon>Flavobacteriales</taxon>
        <taxon>Flavobacteriaceae</taxon>
        <taxon>Lutibacter</taxon>
    </lineage>
</organism>
<dbReference type="EMBL" id="JBHTMV010000004">
    <property type="protein sequence ID" value="MFD1293854.1"/>
    <property type="molecule type" value="Genomic_DNA"/>
</dbReference>
<keyword evidence="1" id="KW-0812">Transmembrane</keyword>
<proteinExistence type="predicted"/>
<name>A0ABW3WNN6_9FLAO</name>
<evidence type="ECO:0000256" key="1">
    <source>
        <dbReference type="SAM" id="Phobius"/>
    </source>
</evidence>